<dbReference type="AlphaFoldDB" id="A0A415P8N3"/>
<dbReference type="OrthoDB" id="1862600at2"/>
<keyword evidence="1" id="KW-1133">Transmembrane helix</keyword>
<protein>
    <submittedName>
        <fullName evidence="2 3">ABC transporter permease</fullName>
    </submittedName>
</protein>
<dbReference type="GO" id="GO:0005886">
    <property type="term" value="C:plasma membrane"/>
    <property type="evidence" value="ECO:0007669"/>
    <property type="project" value="UniProtKB-SubCell"/>
</dbReference>
<feature type="transmembrane region" description="Helical" evidence="1">
    <location>
        <begin position="168"/>
        <end position="186"/>
    </location>
</feature>
<keyword evidence="4" id="KW-1185">Reference proteome</keyword>
<evidence type="ECO:0000256" key="1">
    <source>
        <dbReference type="SAM" id="Phobius"/>
    </source>
</evidence>
<organism evidence="3 4">
    <name type="scientific">Amedibacillus dolichus</name>
    <dbReference type="NCBI Taxonomy" id="31971"/>
    <lineage>
        <taxon>Bacteria</taxon>
        <taxon>Bacillati</taxon>
        <taxon>Bacillota</taxon>
        <taxon>Erysipelotrichia</taxon>
        <taxon>Erysipelotrichales</taxon>
        <taxon>Erysipelotrichaceae</taxon>
        <taxon>Amedibacillus</taxon>
    </lineage>
</organism>
<dbReference type="EMBL" id="JAGZMZ010000012">
    <property type="protein sequence ID" value="MBS4884287.1"/>
    <property type="molecule type" value="Genomic_DNA"/>
</dbReference>
<feature type="transmembrane region" description="Helical" evidence="1">
    <location>
        <begin position="134"/>
        <end position="156"/>
    </location>
</feature>
<reference evidence="3 4" key="1">
    <citation type="submission" date="2018-08" db="EMBL/GenBank/DDBJ databases">
        <title>A genome reference for cultivated species of the human gut microbiota.</title>
        <authorList>
            <person name="Zou Y."/>
            <person name="Xue W."/>
            <person name="Luo G."/>
        </authorList>
    </citation>
    <scope>NUCLEOTIDE SEQUENCE [LARGE SCALE GENOMIC DNA]</scope>
    <source>
        <strain evidence="3 4">AF35-6BH</strain>
    </source>
</reference>
<proteinExistence type="predicted"/>
<dbReference type="SUPFAM" id="SSF103473">
    <property type="entry name" value="MFS general substrate transporter"/>
    <property type="match status" value="1"/>
</dbReference>
<evidence type="ECO:0000313" key="2">
    <source>
        <dbReference type="EMBL" id="MBS4884287.1"/>
    </source>
</evidence>
<accession>A0A415P8N3</accession>
<reference evidence="2" key="2">
    <citation type="submission" date="2021-02" db="EMBL/GenBank/DDBJ databases">
        <title>Infant gut strain persistence is associated with maternal origin, phylogeny, and functional potential including surface adhesion and iron acquisition.</title>
        <authorList>
            <person name="Lou Y.C."/>
        </authorList>
    </citation>
    <scope>NUCLEOTIDE SEQUENCE</scope>
    <source>
        <strain evidence="2">L3_108_103G1_dasL3_108_103G1_concoct_2</strain>
    </source>
</reference>
<dbReference type="RefSeq" id="WP_004800554.1">
    <property type="nucleotide sequence ID" value="NZ_CABKNA010000002.1"/>
</dbReference>
<dbReference type="InterPro" id="IPR036259">
    <property type="entry name" value="MFS_trans_sf"/>
</dbReference>
<comment type="caution">
    <text evidence="3">The sequence shown here is derived from an EMBL/GenBank/DDBJ whole genome shotgun (WGS) entry which is preliminary data.</text>
</comment>
<feature type="transmembrane region" description="Helical" evidence="1">
    <location>
        <begin position="53"/>
        <end position="72"/>
    </location>
</feature>
<feature type="transmembrane region" description="Helical" evidence="1">
    <location>
        <begin position="93"/>
        <end position="122"/>
    </location>
</feature>
<name>A0A415P8N3_9FIRM</name>
<dbReference type="GeneID" id="92793985"/>
<feature type="transmembrane region" description="Helical" evidence="1">
    <location>
        <begin position="252"/>
        <end position="271"/>
    </location>
</feature>
<sequence>MNRLWIANIMRMVKNKLFWLAVVFMSLVGIGFPIMNYMVMIKNDFPLFIDNSFFMGTMFIGILLSIFCSLFIGTEYNDGVIRNKIIVGKNRIAIYFSNLLTCILAGILMCFVSLISCFIVGIPLLGAFQSEISVIIRLAICMLLLSVSFASIYTFITMIIPNKATSAVICLLTAFLFLGVSTYISARLNEPKVYDEYVYMNESGQMKTEKAEPNPNYVSGTKRELYEFINEFLPGGQSFKIAQMSSESPERLMIYSIVIIVLTTGAGVWIFKKKDLK</sequence>
<gene>
    <name evidence="3" type="ORF">DWZ83_07575</name>
    <name evidence="2" type="ORF">KHZ85_05925</name>
</gene>
<dbReference type="EMBL" id="QRPK01000041">
    <property type="protein sequence ID" value="RHM09058.1"/>
    <property type="molecule type" value="Genomic_DNA"/>
</dbReference>
<dbReference type="Proteomes" id="UP000753219">
    <property type="component" value="Unassembled WGS sequence"/>
</dbReference>
<evidence type="ECO:0000313" key="4">
    <source>
        <dbReference type="Proteomes" id="UP000284868"/>
    </source>
</evidence>
<keyword evidence="1" id="KW-0812">Transmembrane</keyword>
<dbReference type="Proteomes" id="UP000284868">
    <property type="component" value="Unassembled WGS sequence"/>
</dbReference>
<dbReference type="GO" id="GO:0140359">
    <property type="term" value="F:ABC-type transporter activity"/>
    <property type="evidence" value="ECO:0007669"/>
    <property type="project" value="InterPro"/>
</dbReference>
<feature type="transmembrane region" description="Helical" evidence="1">
    <location>
        <begin position="17"/>
        <end position="41"/>
    </location>
</feature>
<evidence type="ECO:0000313" key="3">
    <source>
        <dbReference type="EMBL" id="RHM09058.1"/>
    </source>
</evidence>
<keyword evidence="1" id="KW-0472">Membrane</keyword>